<feature type="compositionally biased region" description="Basic residues" evidence="1">
    <location>
        <begin position="69"/>
        <end position="80"/>
    </location>
</feature>
<feature type="compositionally biased region" description="Polar residues" evidence="1">
    <location>
        <begin position="34"/>
        <end position="46"/>
    </location>
</feature>
<evidence type="ECO:0000256" key="1">
    <source>
        <dbReference type="SAM" id="MobiDB-lite"/>
    </source>
</evidence>
<dbReference type="Gramene" id="PNT75533">
    <property type="protein sequence ID" value="PNT75533"/>
    <property type="gene ID" value="BRADI_1g34162v3"/>
</dbReference>
<proteinExistence type="predicted"/>
<evidence type="ECO:0000313" key="4">
    <source>
        <dbReference type="Proteomes" id="UP000008810"/>
    </source>
</evidence>
<keyword evidence="4" id="KW-1185">Reference proteome</keyword>
<name>A0A2K2DMN6_BRADI</name>
<organism evidence="2">
    <name type="scientific">Brachypodium distachyon</name>
    <name type="common">Purple false brome</name>
    <name type="synonym">Trachynia distachya</name>
    <dbReference type="NCBI Taxonomy" id="15368"/>
    <lineage>
        <taxon>Eukaryota</taxon>
        <taxon>Viridiplantae</taxon>
        <taxon>Streptophyta</taxon>
        <taxon>Embryophyta</taxon>
        <taxon>Tracheophyta</taxon>
        <taxon>Spermatophyta</taxon>
        <taxon>Magnoliopsida</taxon>
        <taxon>Liliopsida</taxon>
        <taxon>Poales</taxon>
        <taxon>Poaceae</taxon>
        <taxon>BOP clade</taxon>
        <taxon>Pooideae</taxon>
        <taxon>Stipodae</taxon>
        <taxon>Brachypodieae</taxon>
        <taxon>Brachypodium</taxon>
    </lineage>
</organism>
<dbReference type="Proteomes" id="UP000008810">
    <property type="component" value="Chromosome 1"/>
</dbReference>
<dbReference type="EMBL" id="CM000880">
    <property type="protein sequence ID" value="PNT75533.1"/>
    <property type="molecule type" value="Genomic_DNA"/>
</dbReference>
<evidence type="ECO:0000313" key="3">
    <source>
        <dbReference type="EnsemblPlants" id="PNT75533"/>
    </source>
</evidence>
<gene>
    <name evidence="2" type="ORF">BRADI_1g34162v3</name>
</gene>
<reference evidence="3" key="3">
    <citation type="submission" date="2018-08" db="UniProtKB">
        <authorList>
            <consortium name="EnsemblPlants"/>
        </authorList>
    </citation>
    <scope>IDENTIFICATION</scope>
    <source>
        <strain evidence="3">cv. Bd21</strain>
    </source>
</reference>
<feature type="region of interest" description="Disordered" evidence="1">
    <location>
        <begin position="34"/>
        <end position="80"/>
    </location>
</feature>
<dbReference type="EnsemblPlants" id="PNT75533">
    <property type="protein sequence ID" value="PNT75533"/>
    <property type="gene ID" value="BRADI_1g34162v3"/>
</dbReference>
<evidence type="ECO:0000313" key="2">
    <source>
        <dbReference type="EMBL" id="PNT75533.1"/>
    </source>
</evidence>
<protein>
    <submittedName>
        <fullName evidence="2 3">Uncharacterized protein</fullName>
    </submittedName>
</protein>
<reference evidence="2" key="2">
    <citation type="submission" date="2017-06" db="EMBL/GenBank/DDBJ databases">
        <title>WGS assembly of Brachypodium distachyon.</title>
        <authorList>
            <consortium name="The International Brachypodium Initiative"/>
            <person name="Lucas S."/>
            <person name="Harmon-Smith M."/>
            <person name="Lail K."/>
            <person name="Tice H."/>
            <person name="Grimwood J."/>
            <person name="Bruce D."/>
            <person name="Barry K."/>
            <person name="Shu S."/>
            <person name="Lindquist E."/>
            <person name="Wang M."/>
            <person name="Pitluck S."/>
            <person name="Vogel J.P."/>
            <person name="Garvin D.F."/>
            <person name="Mockler T.C."/>
            <person name="Schmutz J."/>
            <person name="Rokhsar D."/>
            <person name="Bevan M.W."/>
        </authorList>
    </citation>
    <scope>NUCLEOTIDE SEQUENCE</scope>
    <source>
        <strain evidence="2">Bd21</strain>
    </source>
</reference>
<dbReference type="InParanoid" id="A0A2K2DMN6"/>
<sequence>MSRSYLSRCSTPSRLLSELYAVLVKDYAQHLPQKQHTQLSQLPPRSQQRRCDSLQISSTREQRGEQQKRRLFTVKRTKRR</sequence>
<dbReference type="AlphaFoldDB" id="A0A2K2DMN6"/>
<accession>A0A2K2DMN6</accession>
<reference evidence="2 3" key="1">
    <citation type="journal article" date="2010" name="Nature">
        <title>Genome sequencing and analysis of the model grass Brachypodium distachyon.</title>
        <authorList>
            <consortium name="International Brachypodium Initiative"/>
        </authorList>
    </citation>
    <scope>NUCLEOTIDE SEQUENCE [LARGE SCALE GENOMIC DNA]</scope>
    <source>
        <strain evidence="2 3">Bd21</strain>
    </source>
</reference>